<evidence type="ECO:0000256" key="6">
    <source>
        <dbReference type="SAM" id="Phobius"/>
    </source>
</evidence>
<dbReference type="EMBL" id="JBJQOH010000003">
    <property type="protein sequence ID" value="KAL3692721.1"/>
    <property type="molecule type" value="Genomic_DNA"/>
</dbReference>
<evidence type="ECO:0000256" key="1">
    <source>
        <dbReference type="ARBA" id="ARBA00004141"/>
    </source>
</evidence>
<evidence type="ECO:0000256" key="5">
    <source>
        <dbReference type="ARBA" id="ARBA00023136"/>
    </source>
</evidence>
<comment type="caution">
    <text evidence="7">The sequence shown here is derived from an EMBL/GenBank/DDBJ whole genome shotgun (WGS) entry which is preliminary data.</text>
</comment>
<evidence type="ECO:0000313" key="7">
    <source>
        <dbReference type="EMBL" id="KAL3692721.1"/>
    </source>
</evidence>
<keyword evidence="8" id="KW-1185">Reference proteome</keyword>
<evidence type="ECO:0000313" key="8">
    <source>
        <dbReference type="Proteomes" id="UP001633002"/>
    </source>
</evidence>
<organism evidence="7 8">
    <name type="scientific">Riccia sorocarpa</name>
    <dbReference type="NCBI Taxonomy" id="122646"/>
    <lineage>
        <taxon>Eukaryota</taxon>
        <taxon>Viridiplantae</taxon>
        <taxon>Streptophyta</taxon>
        <taxon>Embryophyta</taxon>
        <taxon>Marchantiophyta</taxon>
        <taxon>Marchantiopsida</taxon>
        <taxon>Marchantiidae</taxon>
        <taxon>Marchantiales</taxon>
        <taxon>Ricciaceae</taxon>
        <taxon>Riccia</taxon>
    </lineage>
</organism>
<protein>
    <submittedName>
        <fullName evidence="7">Uncharacterized protein</fullName>
    </submittedName>
</protein>
<dbReference type="Pfam" id="PF04819">
    <property type="entry name" value="DUF716"/>
    <property type="match status" value="1"/>
</dbReference>
<dbReference type="PANTHER" id="PTHR46285:SF7">
    <property type="entry name" value="OS06G0238900 PROTEIN"/>
    <property type="match status" value="1"/>
</dbReference>
<reference evidence="7 8" key="1">
    <citation type="submission" date="2024-09" db="EMBL/GenBank/DDBJ databases">
        <title>Chromosome-scale assembly of Riccia sorocarpa.</title>
        <authorList>
            <person name="Paukszto L."/>
        </authorList>
    </citation>
    <scope>NUCLEOTIDE SEQUENCE [LARGE SCALE GENOMIC DNA]</scope>
    <source>
        <strain evidence="7">LP-2024</strain>
        <tissue evidence="7">Aerial parts of the thallus</tissue>
    </source>
</reference>
<name>A0ABD3HPH3_9MARC</name>
<comment type="similarity">
    <text evidence="2">Belongs to the TMEM45 family.</text>
</comment>
<evidence type="ECO:0000256" key="2">
    <source>
        <dbReference type="ARBA" id="ARBA00006948"/>
    </source>
</evidence>
<evidence type="ECO:0000256" key="4">
    <source>
        <dbReference type="ARBA" id="ARBA00022989"/>
    </source>
</evidence>
<proteinExistence type="inferred from homology"/>
<keyword evidence="4 6" id="KW-1133">Transmembrane helix</keyword>
<feature type="transmembrane region" description="Helical" evidence="6">
    <location>
        <begin position="53"/>
        <end position="71"/>
    </location>
</feature>
<evidence type="ECO:0000256" key="3">
    <source>
        <dbReference type="ARBA" id="ARBA00022692"/>
    </source>
</evidence>
<sequence>MGLEGFLGTGLGFQVIGLWQAYSAVKSFRSSDSGGRVPRPLVKAGKAHRTSELVIIAVLSVLHMIFSLIASNSNQLHGSGVGMAVSLERFGVATLFLLYSLVAFLSEGSSFLPLPAGTLELIALFAFGEEFLLFNQSRGGEDHDAVGLESQYYSLLLVPIGVCLITTALEIAFPIAVLPPIVRSMALILQGSWFYQMAVSLFTTKWIAQGCELTRRGEGDYTVRCEGMSLMRGKAIATLQFNCHLAMLLLFLLPLYGLMSKWYKVPSSYERLGDNEVMDEARSSLQQKERGQELAQAQYFHVLEDEDEALESAEPKDETLLGPACPLKRLLVGVFMDELLEYCKWTH</sequence>
<dbReference type="GO" id="GO:0016020">
    <property type="term" value="C:membrane"/>
    <property type="evidence" value="ECO:0007669"/>
    <property type="project" value="UniProtKB-SubCell"/>
</dbReference>
<gene>
    <name evidence="7" type="ORF">R1sor_006372</name>
</gene>
<keyword evidence="5 6" id="KW-0472">Membrane</keyword>
<feature type="transmembrane region" description="Helical" evidence="6">
    <location>
        <begin position="112"/>
        <end position="132"/>
    </location>
</feature>
<dbReference type="InterPro" id="IPR006904">
    <property type="entry name" value="DUF716"/>
</dbReference>
<dbReference type="AlphaFoldDB" id="A0ABD3HPH3"/>
<comment type="subcellular location">
    <subcellularLocation>
        <location evidence="1">Membrane</location>
        <topology evidence="1">Multi-pass membrane protein</topology>
    </subcellularLocation>
</comment>
<keyword evidence="3 6" id="KW-0812">Transmembrane</keyword>
<feature type="transmembrane region" description="Helical" evidence="6">
    <location>
        <begin position="152"/>
        <end position="173"/>
    </location>
</feature>
<feature type="transmembrane region" description="Helical" evidence="6">
    <location>
        <begin position="239"/>
        <end position="259"/>
    </location>
</feature>
<feature type="transmembrane region" description="Helical" evidence="6">
    <location>
        <begin position="83"/>
        <end position="105"/>
    </location>
</feature>
<dbReference type="Proteomes" id="UP001633002">
    <property type="component" value="Unassembled WGS sequence"/>
</dbReference>
<dbReference type="PANTHER" id="PTHR46285">
    <property type="entry name" value="PROTEINASE INHIBITOR I4, SERPIN (DUF716)-RELATED"/>
    <property type="match status" value="1"/>
</dbReference>
<accession>A0ABD3HPH3</accession>